<evidence type="ECO:0000313" key="2">
    <source>
        <dbReference type="Proteomes" id="UP000308600"/>
    </source>
</evidence>
<evidence type="ECO:0000313" key="1">
    <source>
        <dbReference type="EMBL" id="TFK77056.1"/>
    </source>
</evidence>
<keyword evidence="2" id="KW-1185">Reference proteome</keyword>
<dbReference type="Proteomes" id="UP000308600">
    <property type="component" value="Unassembled WGS sequence"/>
</dbReference>
<dbReference type="EMBL" id="ML208259">
    <property type="protein sequence ID" value="TFK77056.1"/>
    <property type="molecule type" value="Genomic_DNA"/>
</dbReference>
<protein>
    <submittedName>
        <fullName evidence="1">Phosphoglycerate mutase-like protein</fullName>
    </submittedName>
</protein>
<gene>
    <name evidence="1" type="ORF">BDN72DRAFT_24527</name>
</gene>
<reference evidence="1 2" key="1">
    <citation type="journal article" date="2019" name="Nat. Ecol. Evol.">
        <title>Megaphylogeny resolves global patterns of mushroom evolution.</title>
        <authorList>
            <person name="Varga T."/>
            <person name="Krizsan K."/>
            <person name="Foldi C."/>
            <person name="Dima B."/>
            <person name="Sanchez-Garcia M."/>
            <person name="Sanchez-Ramirez S."/>
            <person name="Szollosi G.J."/>
            <person name="Szarkandi J.G."/>
            <person name="Papp V."/>
            <person name="Albert L."/>
            <person name="Andreopoulos W."/>
            <person name="Angelini C."/>
            <person name="Antonin V."/>
            <person name="Barry K.W."/>
            <person name="Bougher N.L."/>
            <person name="Buchanan P."/>
            <person name="Buyck B."/>
            <person name="Bense V."/>
            <person name="Catcheside P."/>
            <person name="Chovatia M."/>
            <person name="Cooper J."/>
            <person name="Damon W."/>
            <person name="Desjardin D."/>
            <person name="Finy P."/>
            <person name="Geml J."/>
            <person name="Haridas S."/>
            <person name="Hughes K."/>
            <person name="Justo A."/>
            <person name="Karasinski D."/>
            <person name="Kautmanova I."/>
            <person name="Kiss B."/>
            <person name="Kocsube S."/>
            <person name="Kotiranta H."/>
            <person name="LaButti K.M."/>
            <person name="Lechner B.E."/>
            <person name="Liimatainen K."/>
            <person name="Lipzen A."/>
            <person name="Lukacs Z."/>
            <person name="Mihaltcheva S."/>
            <person name="Morgado L.N."/>
            <person name="Niskanen T."/>
            <person name="Noordeloos M.E."/>
            <person name="Ohm R.A."/>
            <person name="Ortiz-Santana B."/>
            <person name="Ovrebo C."/>
            <person name="Racz N."/>
            <person name="Riley R."/>
            <person name="Savchenko A."/>
            <person name="Shiryaev A."/>
            <person name="Soop K."/>
            <person name="Spirin V."/>
            <person name="Szebenyi C."/>
            <person name="Tomsovsky M."/>
            <person name="Tulloss R.E."/>
            <person name="Uehling J."/>
            <person name="Grigoriev I.V."/>
            <person name="Vagvolgyi C."/>
            <person name="Papp T."/>
            <person name="Martin F.M."/>
            <person name="Miettinen O."/>
            <person name="Hibbett D.S."/>
            <person name="Nagy L.G."/>
        </authorList>
    </citation>
    <scope>NUCLEOTIDE SEQUENCE [LARGE SCALE GENOMIC DNA]</scope>
    <source>
        <strain evidence="1 2">NL-1719</strain>
    </source>
</reference>
<sequence>MPAIEKIYIARHGFRVNWVTSNWTSPTGLPKDPPLTVFGVEQAKELGDFFLSLPEDERPTAIFSSPYYRCLQTAQPVAVALGLPLYVEHGISEWYSPVAPGTGLHPRPQSATVLQTYFKEIDPSWSSVWYPTRKGEDVDEVHERTDGFLKTFIPKVERQFGHRHQRILLVSHAATVITLARVLTGDMQLPLRVGCCSLSEFVRSSNDDVTGSWDAKRLAQGDHLKDGALRDWGLEDIRIADGKVIDDPGIPGTENEVETHFGRCPTLSSNL</sequence>
<organism evidence="1 2">
    <name type="scientific">Pluteus cervinus</name>
    <dbReference type="NCBI Taxonomy" id="181527"/>
    <lineage>
        <taxon>Eukaryota</taxon>
        <taxon>Fungi</taxon>
        <taxon>Dikarya</taxon>
        <taxon>Basidiomycota</taxon>
        <taxon>Agaricomycotina</taxon>
        <taxon>Agaricomycetes</taxon>
        <taxon>Agaricomycetidae</taxon>
        <taxon>Agaricales</taxon>
        <taxon>Pluteineae</taxon>
        <taxon>Pluteaceae</taxon>
        <taxon>Pluteus</taxon>
    </lineage>
</organism>
<proteinExistence type="predicted"/>
<name>A0ACD3BHD7_9AGAR</name>
<accession>A0ACD3BHD7</accession>